<evidence type="ECO:0000256" key="3">
    <source>
        <dbReference type="ARBA" id="ARBA00022795"/>
    </source>
</evidence>
<evidence type="ECO:0000256" key="4">
    <source>
        <dbReference type="ARBA" id="ARBA00023186"/>
    </source>
</evidence>
<reference evidence="6 7" key="1">
    <citation type="submission" date="2017-05" db="EMBL/GenBank/DDBJ databases">
        <authorList>
            <person name="Varghese N."/>
            <person name="Submissions S."/>
        </authorList>
    </citation>
    <scope>NUCLEOTIDE SEQUENCE [LARGE SCALE GENOMIC DNA]</scope>
    <source>
        <strain evidence="6 7">DSM 26001</strain>
    </source>
</reference>
<keyword evidence="7" id="KW-1185">Reference proteome</keyword>
<evidence type="ECO:0000256" key="2">
    <source>
        <dbReference type="ARBA" id="ARBA00022490"/>
    </source>
</evidence>
<keyword evidence="3" id="KW-1005">Bacterial flagellum biogenesis</keyword>
<dbReference type="RefSeq" id="WP_346772305.1">
    <property type="nucleotide sequence ID" value="NZ_FXUL01000017.1"/>
</dbReference>
<name>A0ABY1QJD8_9BURK</name>
<evidence type="ECO:0000313" key="7">
    <source>
        <dbReference type="Proteomes" id="UP001158049"/>
    </source>
</evidence>
<keyword evidence="2" id="KW-0963">Cytoplasm</keyword>
<keyword evidence="6" id="KW-0966">Cell projection</keyword>
<evidence type="ECO:0000256" key="1">
    <source>
        <dbReference type="ARBA" id="ARBA00004514"/>
    </source>
</evidence>
<evidence type="ECO:0000256" key="5">
    <source>
        <dbReference type="ARBA" id="ARBA00093797"/>
    </source>
</evidence>
<comment type="caution">
    <text evidence="6">The sequence shown here is derived from an EMBL/GenBank/DDBJ whole genome shotgun (WGS) entry which is preliminary data.</text>
</comment>
<sequence length="109" mass="12299">MPISSEEVISVYENVSRLTRQMLAAARSRDWDTLHRLERDCAAQVGMLRDGQPPSLSGELRARKVRLLQSILADDREIRTITEPWMDQLALLMQGPRTGAQSRRSGHSG</sequence>
<accession>A0ABY1QJD8</accession>
<evidence type="ECO:0000313" key="6">
    <source>
        <dbReference type="EMBL" id="SMP71392.1"/>
    </source>
</evidence>
<gene>
    <name evidence="6" type="ORF">SAMN06295970_11716</name>
</gene>
<dbReference type="InterPro" id="IPR008622">
    <property type="entry name" value="FliT"/>
</dbReference>
<protein>
    <recommendedName>
        <fullName evidence="5">Flagellar protein FliT</fullName>
    </recommendedName>
</protein>
<keyword evidence="6" id="KW-0969">Cilium</keyword>
<comment type="subcellular location">
    <subcellularLocation>
        <location evidence="1">Cytoplasm</location>
        <location evidence="1">Cytosol</location>
    </subcellularLocation>
</comment>
<organism evidence="6 7">
    <name type="scientific">Noviherbaspirillum suwonense</name>
    <dbReference type="NCBI Taxonomy" id="1224511"/>
    <lineage>
        <taxon>Bacteria</taxon>
        <taxon>Pseudomonadati</taxon>
        <taxon>Pseudomonadota</taxon>
        <taxon>Betaproteobacteria</taxon>
        <taxon>Burkholderiales</taxon>
        <taxon>Oxalobacteraceae</taxon>
        <taxon>Noviherbaspirillum</taxon>
    </lineage>
</organism>
<dbReference type="Gene3D" id="1.20.58.380">
    <property type="entry name" value="Flagellar protein flit"/>
    <property type="match status" value="1"/>
</dbReference>
<dbReference type="Proteomes" id="UP001158049">
    <property type="component" value="Unassembled WGS sequence"/>
</dbReference>
<keyword evidence="4" id="KW-0143">Chaperone</keyword>
<dbReference type="Pfam" id="PF05400">
    <property type="entry name" value="FliT"/>
    <property type="match status" value="1"/>
</dbReference>
<proteinExistence type="predicted"/>
<dbReference type="EMBL" id="FXUL01000017">
    <property type="protein sequence ID" value="SMP71392.1"/>
    <property type="molecule type" value="Genomic_DNA"/>
</dbReference>
<keyword evidence="6" id="KW-0282">Flagellum</keyword>